<comment type="caution">
    <text evidence="1">The sequence shown here is derived from an EMBL/GenBank/DDBJ whole genome shotgun (WGS) entry which is preliminary data.</text>
</comment>
<reference evidence="2" key="1">
    <citation type="submission" date="2016-11" db="EMBL/GenBank/DDBJ databases">
        <authorList>
            <person name="Jaros S."/>
            <person name="Januszkiewicz K."/>
            <person name="Wedrychowicz H."/>
        </authorList>
    </citation>
    <scope>NUCLEOTIDE SEQUENCE [LARGE SCALE GENOMIC DNA]</scope>
    <source>
        <strain evidence="2">CGMCC 4.3555</strain>
    </source>
</reference>
<protein>
    <submittedName>
        <fullName evidence="1">Uncharacterized protein</fullName>
    </submittedName>
</protein>
<sequence>MSSRRDTIFSPYMMGLFRPETNVVHYVQDNLFGD</sequence>
<organism evidence="1 2">
    <name type="scientific">Streptomyces yunnanensis</name>
    <dbReference type="NCBI Taxonomy" id="156453"/>
    <lineage>
        <taxon>Bacteria</taxon>
        <taxon>Bacillati</taxon>
        <taxon>Actinomycetota</taxon>
        <taxon>Actinomycetes</taxon>
        <taxon>Kitasatosporales</taxon>
        <taxon>Streptomycetaceae</taxon>
        <taxon>Streptomyces</taxon>
    </lineage>
</organism>
<gene>
    <name evidence="1" type="ORF">SAMN05216268_111202</name>
</gene>
<dbReference type="AlphaFoldDB" id="A0A9X8N049"/>
<proteinExistence type="predicted"/>
<evidence type="ECO:0000313" key="1">
    <source>
        <dbReference type="EMBL" id="SHM49488.1"/>
    </source>
</evidence>
<accession>A0A9X8N049</accession>
<dbReference type="EMBL" id="FRBK01000011">
    <property type="protein sequence ID" value="SHM49488.1"/>
    <property type="molecule type" value="Genomic_DNA"/>
</dbReference>
<evidence type="ECO:0000313" key="2">
    <source>
        <dbReference type="Proteomes" id="UP000184388"/>
    </source>
</evidence>
<name>A0A9X8N049_9ACTN</name>
<dbReference type="Proteomes" id="UP000184388">
    <property type="component" value="Unassembled WGS sequence"/>
</dbReference>